<organism evidence="1">
    <name type="scientific">Tanacetum cinerariifolium</name>
    <name type="common">Dalmatian daisy</name>
    <name type="synonym">Chrysanthemum cinerariifolium</name>
    <dbReference type="NCBI Taxonomy" id="118510"/>
    <lineage>
        <taxon>Eukaryota</taxon>
        <taxon>Viridiplantae</taxon>
        <taxon>Streptophyta</taxon>
        <taxon>Embryophyta</taxon>
        <taxon>Tracheophyta</taxon>
        <taxon>Spermatophyta</taxon>
        <taxon>Magnoliopsida</taxon>
        <taxon>eudicotyledons</taxon>
        <taxon>Gunneridae</taxon>
        <taxon>Pentapetalae</taxon>
        <taxon>asterids</taxon>
        <taxon>campanulids</taxon>
        <taxon>Asterales</taxon>
        <taxon>Asteraceae</taxon>
        <taxon>Asteroideae</taxon>
        <taxon>Anthemideae</taxon>
        <taxon>Anthemidinae</taxon>
        <taxon>Tanacetum</taxon>
    </lineage>
</organism>
<protein>
    <submittedName>
        <fullName evidence="1">Uncharacterized protein</fullName>
    </submittedName>
</protein>
<gene>
    <name evidence="1" type="ORF">Tci_836663</name>
</gene>
<comment type="caution">
    <text evidence="1">The sequence shown here is derived from an EMBL/GenBank/DDBJ whole genome shotgun (WGS) entry which is preliminary data.</text>
</comment>
<accession>A0A699QAR2</accession>
<feature type="non-terminal residue" evidence="1">
    <location>
        <position position="1"/>
    </location>
</feature>
<evidence type="ECO:0000313" key="1">
    <source>
        <dbReference type="EMBL" id="GFC64693.1"/>
    </source>
</evidence>
<reference evidence="1" key="1">
    <citation type="journal article" date="2019" name="Sci. Rep.">
        <title>Draft genome of Tanacetum cinerariifolium, the natural source of mosquito coil.</title>
        <authorList>
            <person name="Yamashiro T."/>
            <person name="Shiraishi A."/>
            <person name="Satake H."/>
            <person name="Nakayama K."/>
        </authorList>
    </citation>
    <scope>NUCLEOTIDE SEQUENCE</scope>
</reference>
<proteinExistence type="predicted"/>
<dbReference type="EMBL" id="BKCJ011003433">
    <property type="protein sequence ID" value="GFC64693.1"/>
    <property type="molecule type" value="Genomic_DNA"/>
</dbReference>
<name>A0A699QAR2_TANCI</name>
<sequence length="58" mass="6788">LYDGCMMVVLEEDDGVRWLCDGLDLFCVVSFRYVSNEDEDDVVRCRLWLEEEENGYSG</sequence>
<dbReference type="AlphaFoldDB" id="A0A699QAR2"/>